<evidence type="ECO:0000259" key="1">
    <source>
        <dbReference type="Pfam" id="PF06114"/>
    </source>
</evidence>
<gene>
    <name evidence="2" type="ORF">CHRY9293_03653</name>
</gene>
<evidence type="ECO:0000313" key="2">
    <source>
        <dbReference type="EMBL" id="CAA7197586.1"/>
    </source>
</evidence>
<proteinExistence type="predicted"/>
<name>A0A6N4X940_9FLAO</name>
<dbReference type="Pfam" id="PF06114">
    <property type="entry name" value="Peptidase_M78"/>
    <property type="match status" value="1"/>
</dbReference>
<sequence>MYIFVKMSTRVENINSEIIEWAIMRNGNSLDEFFIKNPEVRMWIEGEKYPTVKQLEKFTHKVHVPFGYMFLPNPPEETVPLPFFRTLNEGGDNTISLNVFHTVQIIQERQNWLTEYLDDLELPDLDFVGKFNVRDDYREIVHDIKSTLGLADDWASYHKNWEDCLEFLTNKIEELGIIVTFNGIVGLNTHRPLAVKECRGFVLVDRKAPFLFINSADAKSAQMFTLIHELAHVWLGESAGFDNQNLLPADHPLEILCDKIAAEFLVPETIFKVFWHKNKDLRFLSNRFKVSQIVIARRALDLKLISRKDFLNFYNIQMQEFRNYREKLKDSDGGNFYATAKKRVSLRFASFVEYALKHNKLLYRDAYKLTSLKGDTYNRFVNEYLYK</sequence>
<protein>
    <recommendedName>
        <fullName evidence="1">IrrE N-terminal-like domain-containing protein</fullName>
    </recommendedName>
</protein>
<accession>A0A6N4X940</accession>
<dbReference type="AlphaFoldDB" id="A0A6N4X940"/>
<dbReference type="EMBL" id="CACVBR010000072">
    <property type="protein sequence ID" value="CAA7197586.1"/>
    <property type="molecule type" value="Genomic_DNA"/>
</dbReference>
<dbReference type="PANTHER" id="PTHR43236:SF2">
    <property type="entry name" value="BLL0069 PROTEIN"/>
    <property type="match status" value="1"/>
</dbReference>
<evidence type="ECO:0000313" key="3">
    <source>
        <dbReference type="Proteomes" id="UP000445144"/>
    </source>
</evidence>
<reference evidence="2 3" key="1">
    <citation type="submission" date="2020-01" db="EMBL/GenBank/DDBJ databases">
        <authorList>
            <person name="Rodrigo-Torres L."/>
            <person name="Arahal R. D."/>
            <person name="Lucena T."/>
        </authorList>
    </citation>
    <scope>NUCLEOTIDE SEQUENCE [LARGE SCALE GENOMIC DNA]</scope>
    <source>
        <strain evidence="2 3">CECT 9293</strain>
    </source>
</reference>
<keyword evidence="3" id="KW-1185">Reference proteome</keyword>
<dbReference type="PANTHER" id="PTHR43236">
    <property type="entry name" value="ANTITOXIN HIGA1"/>
    <property type="match status" value="1"/>
</dbReference>
<feature type="domain" description="IrrE N-terminal-like" evidence="1">
    <location>
        <begin position="192"/>
        <end position="299"/>
    </location>
</feature>
<dbReference type="InterPro" id="IPR010359">
    <property type="entry name" value="IrrE_HExxH"/>
</dbReference>
<dbReference type="InterPro" id="IPR052345">
    <property type="entry name" value="Rad_response_metalloprotease"/>
</dbReference>
<organism evidence="2 3">
    <name type="scientific">Chryseobacterium potabilaquae</name>
    <dbReference type="NCBI Taxonomy" id="2675057"/>
    <lineage>
        <taxon>Bacteria</taxon>
        <taxon>Pseudomonadati</taxon>
        <taxon>Bacteroidota</taxon>
        <taxon>Flavobacteriia</taxon>
        <taxon>Flavobacteriales</taxon>
        <taxon>Weeksellaceae</taxon>
        <taxon>Chryseobacterium group</taxon>
        <taxon>Chryseobacterium</taxon>
    </lineage>
</organism>
<dbReference type="Gene3D" id="1.10.10.2910">
    <property type="match status" value="1"/>
</dbReference>
<dbReference type="Proteomes" id="UP000445144">
    <property type="component" value="Unassembled WGS sequence"/>
</dbReference>